<evidence type="ECO:0000313" key="2">
    <source>
        <dbReference type="EnsemblPlants" id="PNT64163"/>
    </source>
</evidence>
<keyword evidence="3" id="KW-1185">Reference proteome</keyword>
<dbReference type="AlphaFoldDB" id="A0A2K2CQ86"/>
<evidence type="ECO:0000313" key="3">
    <source>
        <dbReference type="Proteomes" id="UP000008810"/>
    </source>
</evidence>
<sequence>MSTSCLSCSINPAINSMPRFIHISNSYLNECYYFAVEITRSNHMDAQFGSEILFLKIFEITEKMATE</sequence>
<protein>
    <submittedName>
        <fullName evidence="1 2">Uncharacterized protein</fullName>
    </submittedName>
</protein>
<dbReference type="InParanoid" id="A0A2K2CQ86"/>
<dbReference type="Proteomes" id="UP000008810">
    <property type="component" value="Chromosome 4"/>
</dbReference>
<dbReference type="EMBL" id="CM000883">
    <property type="protein sequence ID" value="PNT64163.1"/>
    <property type="molecule type" value="Genomic_DNA"/>
</dbReference>
<proteinExistence type="predicted"/>
<reference evidence="1 2" key="1">
    <citation type="journal article" date="2010" name="Nature">
        <title>Genome sequencing and analysis of the model grass Brachypodium distachyon.</title>
        <authorList>
            <consortium name="International Brachypodium Initiative"/>
        </authorList>
    </citation>
    <scope>NUCLEOTIDE SEQUENCE [LARGE SCALE GENOMIC DNA]</scope>
    <source>
        <strain evidence="1 2">Bd21</strain>
    </source>
</reference>
<evidence type="ECO:0000313" key="1">
    <source>
        <dbReference type="EMBL" id="PNT64163.1"/>
    </source>
</evidence>
<gene>
    <name evidence="1" type="ORF">BRADI_4g25243v3</name>
</gene>
<dbReference type="Gramene" id="PNT64163">
    <property type="protein sequence ID" value="PNT64163"/>
    <property type="gene ID" value="BRADI_4g25243v3"/>
</dbReference>
<name>A0A2K2CQ86_BRADI</name>
<reference evidence="2" key="3">
    <citation type="submission" date="2018-08" db="UniProtKB">
        <authorList>
            <consortium name="EnsemblPlants"/>
        </authorList>
    </citation>
    <scope>IDENTIFICATION</scope>
    <source>
        <strain evidence="2">cv. Bd21</strain>
    </source>
</reference>
<organism evidence="1">
    <name type="scientific">Brachypodium distachyon</name>
    <name type="common">Purple false brome</name>
    <name type="synonym">Trachynia distachya</name>
    <dbReference type="NCBI Taxonomy" id="15368"/>
    <lineage>
        <taxon>Eukaryota</taxon>
        <taxon>Viridiplantae</taxon>
        <taxon>Streptophyta</taxon>
        <taxon>Embryophyta</taxon>
        <taxon>Tracheophyta</taxon>
        <taxon>Spermatophyta</taxon>
        <taxon>Magnoliopsida</taxon>
        <taxon>Liliopsida</taxon>
        <taxon>Poales</taxon>
        <taxon>Poaceae</taxon>
        <taxon>BOP clade</taxon>
        <taxon>Pooideae</taxon>
        <taxon>Stipodae</taxon>
        <taxon>Brachypodieae</taxon>
        <taxon>Brachypodium</taxon>
    </lineage>
</organism>
<reference evidence="1" key="2">
    <citation type="submission" date="2017-06" db="EMBL/GenBank/DDBJ databases">
        <title>WGS assembly of Brachypodium distachyon.</title>
        <authorList>
            <consortium name="The International Brachypodium Initiative"/>
            <person name="Lucas S."/>
            <person name="Harmon-Smith M."/>
            <person name="Lail K."/>
            <person name="Tice H."/>
            <person name="Grimwood J."/>
            <person name="Bruce D."/>
            <person name="Barry K."/>
            <person name="Shu S."/>
            <person name="Lindquist E."/>
            <person name="Wang M."/>
            <person name="Pitluck S."/>
            <person name="Vogel J.P."/>
            <person name="Garvin D.F."/>
            <person name="Mockler T.C."/>
            <person name="Schmutz J."/>
            <person name="Rokhsar D."/>
            <person name="Bevan M.W."/>
        </authorList>
    </citation>
    <scope>NUCLEOTIDE SEQUENCE</scope>
    <source>
        <strain evidence="1">Bd21</strain>
    </source>
</reference>
<dbReference type="EnsemblPlants" id="PNT64163">
    <property type="protein sequence ID" value="PNT64163"/>
    <property type="gene ID" value="BRADI_4g25243v3"/>
</dbReference>
<accession>A0A2K2CQ86</accession>